<comment type="caution">
    <text evidence="2">The sequence shown here is derived from an EMBL/GenBank/DDBJ whole genome shotgun (WGS) entry which is preliminary data.</text>
</comment>
<feature type="transmembrane region" description="Helical" evidence="1">
    <location>
        <begin position="176"/>
        <end position="195"/>
    </location>
</feature>
<evidence type="ECO:0000313" key="3">
    <source>
        <dbReference type="Proteomes" id="UP000186206"/>
    </source>
</evidence>
<protein>
    <submittedName>
        <fullName evidence="2">Uncharacterized protein</fullName>
    </submittedName>
</protein>
<keyword evidence="1" id="KW-0812">Transmembrane</keyword>
<sequence length="216" mass="24926">MSVAELKEHRTVRELHDIFKKEYDKKVNSEKRISECNHSFQNLQHSSQSALNYAGKFKSPSLNDQLSSIKNAGQIPQVLDDPKLIELKQSLHSLFERCDNINPKAFTISSMDKISAYPKSVLLNDEQFNQLSQDEQRVAKQFEEVTKPIKDAHLQRAVLGQQIETERQRVLKKRRFMRNSIIAVILCAGGFAFALKENDPQLFQHYVNLVKNMINL</sequence>
<evidence type="ECO:0000313" key="2">
    <source>
        <dbReference type="EMBL" id="OLQ85143.1"/>
    </source>
</evidence>
<dbReference type="Proteomes" id="UP000186206">
    <property type="component" value="Unassembled WGS sequence"/>
</dbReference>
<evidence type="ECO:0000256" key="1">
    <source>
        <dbReference type="SAM" id="Phobius"/>
    </source>
</evidence>
<keyword evidence="1" id="KW-0472">Membrane</keyword>
<gene>
    <name evidence="2" type="ORF">BIY21_19325</name>
</gene>
<accession>A0ABX3F7W4</accession>
<reference evidence="2 3" key="1">
    <citation type="submission" date="2016-09" db="EMBL/GenBank/DDBJ databases">
        <title>Genomic Taxonomy of the Vibrionaceae.</title>
        <authorList>
            <person name="Gonzalez-Castillo A."/>
            <person name="Gomez-Gil B."/>
            <person name="Enciso-Ibarra K."/>
        </authorList>
    </citation>
    <scope>NUCLEOTIDE SEQUENCE [LARGE SCALE GENOMIC DNA]</scope>
    <source>
        <strain evidence="2 3">CAIM 1731</strain>
    </source>
</reference>
<keyword evidence="3" id="KW-1185">Reference proteome</keyword>
<organism evidence="2 3">
    <name type="scientific">Vibrio ponticus</name>
    <dbReference type="NCBI Taxonomy" id="265668"/>
    <lineage>
        <taxon>Bacteria</taxon>
        <taxon>Pseudomonadati</taxon>
        <taxon>Pseudomonadota</taxon>
        <taxon>Gammaproteobacteria</taxon>
        <taxon>Vibrionales</taxon>
        <taxon>Vibrionaceae</taxon>
        <taxon>Vibrio</taxon>
    </lineage>
</organism>
<dbReference type="RefSeq" id="WP_075652485.1">
    <property type="nucleotide sequence ID" value="NZ_AP019657.1"/>
</dbReference>
<keyword evidence="1" id="KW-1133">Transmembrane helix</keyword>
<dbReference type="EMBL" id="MJMI01000147">
    <property type="protein sequence ID" value="OLQ85143.1"/>
    <property type="molecule type" value="Genomic_DNA"/>
</dbReference>
<proteinExistence type="predicted"/>
<name>A0ABX3F7W4_9VIBR</name>